<dbReference type="RefSeq" id="WP_092655841.1">
    <property type="nucleotide sequence ID" value="NZ_LT629732.1"/>
</dbReference>
<comment type="function">
    <text evidence="2">Pyridoxal 5'-phosphate (PLP)-binding protein, which is involved in PLP homeostasis.</text>
</comment>
<evidence type="ECO:0000256" key="1">
    <source>
        <dbReference type="ARBA" id="ARBA00022898"/>
    </source>
</evidence>
<evidence type="ECO:0000313" key="7">
    <source>
        <dbReference type="Proteomes" id="UP000198983"/>
    </source>
</evidence>
<comment type="similarity">
    <text evidence="2 4">Belongs to the pyridoxal phosphate-binding protein YggS/PROSC family.</text>
</comment>
<dbReference type="PIRSF" id="PIRSF004848">
    <property type="entry name" value="YBL036c_PLPDEIII"/>
    <property type="match status" value="1"/>
</dbReference>
<dbReference type="PROSITE" id="PS01211">
    <property type="entry name" value="UPF0001"/>
    <property type="match status" value="1"/>
</dbReference>
<dbReference type="InterPro" id="IPR001608">
    <property type="entry name" value="Ala_racemase_N"/>
</dbReference>
<name>A0A1H1X451_9ACTN</name>
<dbReference type="PANTHER" id="PTHR10146">
    <property type="entry name" value="PROLINE SYNTHETASE CO-TRANSCRIBED BACTERIAL HOMOLOG PROTEIN"/>
    <property type="match status" value="1"/>
</dbReference>
<dbReference type="NCBIfam" id="TIGR00044">
    <property type="entry name" value="YggS family pyridoxal phosphate-dependent enzyme"/>
    <property type="match status" value="1"/>
</dbReference>
<dbReference type="Gene3D" id="3.20.20.10">
    <property type="entry name" value="Alanine racemase"/>
    <property type="match status" value="1"/>
</dbReference>
<dbReference type="InterPro" id="IPR011078">
    <property type="entry name" value="PyrdxlP_homeostasis"/>
</dbReference>
<evidence type="ECO:0000313" key="6">
    <source>
        <dbReference type="EMBL" id="SDT04145.1"/>
    </source>
</evidence>
<feature type="domain" description="Alanine racemase N-terminal" evidence="5">
    <location>
        <begin position="15"/>
        <end position="236"/>
    </location>
</feature>
<dbReference type="CDD" id="cd00635">
    <property type="entry name" value="PLPDE_III_YBL036c_like"/>
    <property type="match status" value="1"/>
</dbReference>
<dbReference type="SUPFAM" id="SSF51419">
    <property type="entry name" value="PLP-binding barrel"/>
    <property type="match status" value="1"/>
</dbReference>
<evidence type="ECO:0000256" key="3">
    <source>
        <dbReference type="PIRSR" id="PIRSR004848-1"/>
    </source>
</evidence>
<dbReference type="EMBL" id="LT629732">
    <property type="protein sequence ID" value="SDT04145.1"/>
    <property type="molecule type" value="Genomic_DNA"/>
</dbReference>
<proteinExistence type="inferred from homology"/>
<dbReference type="PANTHER" id="PTHR10146:SF14">
    <property type="entry name" value="PYRIDOXAL PHOSPHATE HOMEOSTASIS PROTEIN"/>
    <property type="match status" value="1"/>
</dbReference>
<dbReference type="STRING" id="117157.SAMN04489717_4810"/>
<reference evidence="6 7" key="1">
    <citation type="submission" date="2016-10" db="EMBL/GenBank/DDBJ databases">
        <authorList>
            <person name="de Groot N.N."/>
        </authorList>
    </citation>
    <scope>NUCLEOTIDE SEQUENCE [LARGE SCALE GENOMIC DNA]</scope>
    <source>
        <strain evidence="6 7">DSM 22024</strain>
    </source>
</reference>
<organism evidence="6 7">
    <name type="scientific">Actinopolymorpha singaporensis</name>
    <dbReference type="NCBI Taxonomy" id="117157"/>
    <lineage>
        <taxon>Bacteria</taxon>
        <taxon>Bacillati</taxon>
        <taxon>Actinomycetota</taxon>
        <taxon>Actinomycetes</taxon>
        <taxon>Propionibacteriales</taxon>
        <taxon>Actinopolymorphaceae</taxon>
        <taxon>Actinopolymorpha</taxon>
    </lineage>
</organism>
<feature type="modified residue" description="N6-(pyridoxal phosphate)lysine" evidence="2 3">
    <location>
        <position position="44"/>
    </location>
</feature>
<dbReference type="GO" id="GO:0030170">
    <property type="term" value="F:pyridoxal phosphate binding"/>
    <property type="evidence" value="ECO:0007669"/>
    <property type="project" value="UniProtKB-UniRule"/>
</dbReference>
<keyword evidence="7" id="KW-1185">Reference proteome</keyword>
<keyword evidence="1 2" id="KW-0663">Pyridoxal phosphate</keyword>
<sequence>MSPASDERRAQLAANLAAVRAQIERACERVGRSPEEVTLIAVTKTFPADDVRLLAELGVRDFGENRHQEAQEKVAAVADPRLTWHFVGQLQANKARAVAEYASVVHSVDRVRLVSALRRAAAGREHPLRCLVQVDLGDVAEPGGSGGRGGVSPDQVAEVADAVATAPGLVLGGVMAVAPLGAPPGQAFARLARTAAEVREKYPKATWVSAGMSADLEDAIAHGATHVRLGRRLLGERGYDR</sequence>
<dbReference type="Pfam" id="PF01168">
    <property type="entry name" value="Ala_racemase_N"/>
    <property type="match status" value="1"/>
</dbReference>
<dbReference type="AlphaFoldDB" id="A0A1H1X451"/>
<comment type="cofactor">
    <cofactor evidence="3">
        <name>pyridoxal 5'-phosphate</name>
        <dbReference type="ChEBI" id="CHEBI:597326"/>
    </cofactor>
</comment>
<gene>
    <name evidence="6" type="ORF">SAMN04489717_4810</name>
</gene>
<evidence type="ECO:0000259" key="5">
    <source>
        <dbReference type="Pfam" id="PF01168"/>
    </source>
</evidence>
<evidence type="ECO:0000256" key="4">
    <source>
        <dbReference type="RuleBase" id="RU004514"/>
    </source>
</evidence>
<evidence type="ECO:0000256" key="2">
    <source>
        <dbReference type="HAMAP-Rule" id="MF_02087"/>
    </source>
</evidence>
<dbReference type="HAMAP" id="MF_02087">
    <property type="entry name" value="PLP_homeostasis"/>
    <property type="match status" value="1"/>
</dbReference>
<accession>A0A1H1X451</accession>
<dbReference type="Proteomes" id="UP000198983">
    <property type="component" value="Chromosome I"/>
</dbReference>
<dbReference type="InterPro" id="IPR029066">
    <property type="entry name" value="PLP-binding_barrel"/>
</dbReference>
<protein>
    <recommendedName>
        <fullName evidence="2">Pyridoxal phosphate homeostasis protein</fullName>
        <shortName evidence="2">PLP homeostasis protein</shortName>
    </recommendedName>
</protein>
<dbReference type="OrthoDB" id="9804072at2"/>